<sequence length="1488" mass="165717">MESGRHVEYACYQDDGTPQGRAVIKLLQREDQAQGLLTAVHGEASDEYYQWYADHELAAGAVYHVCSSGHAACRRRLARGDRRHLVHLDHWRLLSPAVMLAVDYLRPLGTRLGKKLLDNAAQQKAEHQVPDPPVGTGLEAAAKAAAAQAEKALRKEEREGRERSPRRGRSERSDKKKERDKKKQGHGRKRKARGHAERSDEEDSTGSSRSSASSHFRTTSARGGDLWRLAQKKPGHLAVRSLNEMTRYLAERTEWTEEEGAWTGQKVMAYLNQVVLVNNPPAKIGLRSHRELVTLAMALDAILGGQLKQSLDLLMQRFKAVEASFQEGGWSTARHLEIIPPAAASLTREDERHMATRAELQATKLRESLAKLQKEETGKRARTSSEKGKAGKKTQQTPRPDDDEISIPEVNKVASSFLRREGRMQNLFPLPLWYDNRAALNEILDDAQVKDKPGGWRRRGDTKAQAAKALRGIGLRAWHGLVVVMLNYIYGDRAKGNRPTPSGQATAPQEKALETLWDLVRTFMDLPGLPSADHGGLVDILAVLPEDLQSVVKHPERLVLENPEGAPPRPKVHASSLEWGKLARALYERGIVKPVTRCPTLGGQSTNYFMKQIQGDTGLLTGAASFQRIVVEDNHDLLVSGEDLTSAFYLFRLPEVWAEYMVIEKEISFKDLGIEKEGTTRLGVTVLPMGWSSAVGLMQAAHRQIALRSKALGGAGLHELAEISRVAEFPDLSEMPAWNIYLDDTTIIEQVERCVASELEGKPAEEQKHLREAYAWWGIPVNAEKALQRVKEAERLGALIDGQNGVLRTKARRSLDLFGLGSWIRSLKRVPRKALQVYAGKAVHILQFRRCLFSIMDLIFVEIARGAEEVVLSEGLQQEMILLESLLDLRAKVDPVVTCSDACETGGGMCISSRLSRAGQEEAMRLADHGVVPTDDCPEDGRLTGQKVLVVDLFAGIGGLAVSLEKAGVQPNHVVAVENNPRCRSLSRLSSGRTHLEDERSALFYEAVRIFELVEDVANELNIWVLKFLENVVADKADVEEISSALQIRPVLIESGDISRVRRPRLYWLSTPVAEEAGQRVSRGDMYDRIHLEAEVEPLVAFLKPGTEWPAGAAEEGLKFPTFTRAIPRKRPPPSPAGIGSADEPAKERWVEGAYRYPPYTYAEAYMVNENQLLRPLNASEREVLMGFPKGFTLALAKKAPTSEQEVQELEDARCSALGNSFHTNTVAALLDMAFCQMGLKKLIGAKQIVKRFLEGLVRPPEPAQTGGLVSDSEGEERLDRDDTCSVAGEALMSNMELASERFKTDEELLQADRRLSAKLVSAFIRRQEYRGSDVRLDLGSLYRPESFPRGSIDTGRWLWHAAQAYAFERAEHINVLELRALIQTFEWRLRSSNFSRRRALHLTDSMVALSVCVKGRSSARVLNRLLKRFAALQIAGGIYPVLGWGRGKVATSGFEFKKRGTLCRLLQSILLFPSTDAQFHIARIRRI</sequence>
<keyword evidence="5" id="KW-1185">Reference proteome</keyword>
<evidence type="ECO:0000313" key="3">
    <source>
        <dbReference type="EMBL" id="CAL1137458.1"/>
    </source>
</evidence>
<dbReference type="Gene3D" id="3.40.50.150">
    <property type="entry name" value="Vaccinia Virus protein VP39"/>
    <property type="match status" value="2"/>
</dbReference>
<evidence type="ECO:0000313" key="2">
    <source>
        <dbReference type="EMBL" id="CAI3984083.1"/>
    </source>
</evidence>
<evidence type="ECO:0000313" key="5">
    <source>
        <dbReference type="Proteomes" id="UP001152797"/>
    </source>
</evidence>
<dbReference type="InterPro" id="IPR029063">
    <property type="entry name" value="SAM-dependent_MTases_sf"/>
</dbReference>
<comment type="caution">
    <text evidence="2">The sequence shown here is derived from an EMBL/GenBank/DDBJ whole genome shotgun (WGS) entry which is preliminary data.</text>
</comment>
<dbReference type="SUPFAM" id="SSF53335">
    <property type="entry name" value="S-adenosyl-L-methionine-dependent methyltransferases"/>
    <property type="match status" value="1"/>
</dbReference>
<feature type="compositionally biased region" description="Basic residues" evidence="1">
    <location>
        <begin position="178"/>
        <end position="193"/>
    </location>
</feature>
<organism evidence="2">
    <name type="scientific">Cladocopium goreaui</name>
    <dbReference type="NCBI Taxonomy" id="2562237"/>
    <lineage>
        <taxon>Eukaryota</taxon>
        <taxon>Sar</taxon>
        <taxon>Alveolata</taxon>
        <taxon>Dinophyceae</taxon>
        <taxon>Suessiales</taxon>
        <taxon>Symbiodiniaceae</taxon>
        <taxon>Cladocopium</taxon>
    </lineage>
</organism>
<dbReference type="EMBL" id="CAMXCT030000858">
    <property type="protein sequence ID" value="CAL4771395.1"/>
    <property type="molecule type" value="Genomic_DNA"/>
</dbReference>
<evidence type="ECO:0000313" key="4">
    <source>
        <dbReference type="EMBL" id="CAL4771395.1"/>
    </source>
</evidence>
<feature type="region of interest" description="Disordered" evidence="1">
    <location>
        <begin position="123"/>
        <end position="227"/>
    </location>
</feature>
<dbReference type="Proteomes" id="UP001152797">
    <property type="component" value="Unassembled WGS sequence"/>
</dbReference>
<feature type="compositionally biased region" description="Low complexity" evidence="1">
    <location>
        <begin position="205"/>
        <end position="220"/>
    </location>
</feature>
<proteinExistence type="predicted"/>
<feature type="compositionally biased region" description="Basic and acidic residues" evidence="1">
    <location>
        <begin position="151"/>
        <end position="177"/>
    </location>
</feature>
<protein>
    <submittedName>
        <fullName evidence="4">Tyr recombinase domain-containing protein</fullName>
    </submittedName>
</protein>
<feature type="compositionally biased region" description="Low complexity" evidence="1">
    <location>
        <begin position="137"/>
        <end position="150"/>
    </location>
</feature>
<feature type="compositionally biased region" description="Basic and acidic residues" evidence="1">
    <location>
        <begin position="370"/>
        <end position="389"/>
    </location>
</feature>
<gene>
    <name evidence="2" type="ORF">C1SCF055_LOCUS11639</name>
</gene>
<dbReference type="EMBL" id="CAMXCT010000858">
    <property type="protein sequence ID" value="CAI3984083.1"/>
    <property type="molecule type" value="Genomic_DNA"/>
</dbReference>
<reference evidence="3" key="2">
    <citation type="submission" date="2024-04" db="EMBL/GenBank/DDBJ databases">
        <authorList>
            <person name="Chen Y."/>
            <person name="Shah S."/>
            <person name="Dougan E. K."/>
            <person name="Thang M."/>
            <person name="Chan C."/>
        </authorList>
    </citation>
    <scope>NUCLEOTIDE SEQUENCE [LARGE SCALE GENOMIC DNA]</scope>
</reference>
<accession>A0A9P1C4P6</accession>
<feature type="region of interest" description="Disordered" evidence="1">
    <location>
        <begin position="1125"/>
        <end position="1144"/>
    </location>
</feature>
<reference evidence="2" key="1">
    <citation type="submission" date="2022-10" db="EMBL/GenBank/DDBJ databases">
        <authorList>
            <person name="Chen Y."/>
            <person name="Dougan E. K."/>
            <person name="Chan C."/>
            <person name="Rhodes N."/>
            <person name="Thang M."/>
        </authorList>
    </citation>
    <scope>NUCLEOTIDE SEQUENCE</scope>
</reference>
<dbReference type="EMBL" id="CAMXCT020000858">
    <property type="protein sequence ID" value="CAL1137458.1"/>
    <property type="molecule type" value="Genomic_DNA"/>
</dbReference>
<name>A0A9P1C4P6_9DINO</name>
<feature type="region of interest" description="Disordered" evidence="1">
    <location>
        <begin position="370"/>
        <end position="405"/>
    </location>
</feature>
<evidence type="ECO:0000256" key="1">
    <source>
        <dbReference type="SAM" id="MobiDB-lite"/>
    </source>
</evidence>